<sequence>MLSKQLKSLTSLQRYLNTATSIRVANFSSKSNYNGLYEKHQKIAEKKMSQQEILDVIKSDTLFSWNATGPASSSALVMAKGEGVYFYDQNGKKFIDFNSQAMCSNLGHTVPQEVITAVNDQLKSAAYAYPCAIVTEIKAKLSLLLADLLPGDLGHLFYTSGGAESNETAMRMARLYTGRHKILARYRSYHGATLGSISLTGDPRRWAAEPAASGVVHFMDPFPLSFKWGENEEEVTKKSLQYLREVIAYEGGKNIAAIFIEPVTGTNGILKAPRGYLEGMRQICDEHGILMVCDEVMNGFGRTGEMFGFMNSDGVVPDIVTMAKGINGAYLPLGAVACRDHVANFFQKNPIGIGSTYNSHPVTLASAYGALQYFLKNRVLDNVNKMESVLIDCLEQLKAKHPTVKGYRALGLFGIVELQKNAKGEPFVEYNGPAHPAMGALKADFNANGLYTLLRWSSFFTNPPLIINEKELREGFAIIDKALTNLDKHFEK</sequence>
<dbReference type="EMBL" id="ADBJ01000047">
    <property type="protein sequence ID" value="EFA76445.1"/>
    <property type="molecule type" value="Genomic_DNA"/>
</dbReference>
<keyword evidence="2 3" id="KW-0663">Pyridoxal phosphate</keyword>
<organism evidence="4 5">
    <name type="scientific">Heterostelium pallidum (strain ATCC 26659 / Pp 5 / PN500)</name>
    <name type="common">Cellular slime mold</name>
    <name type="synonym">Polysphondylium pallidum</name>
    <dbReference type="NCBI Taxonomy" id="670386"/>
    <lineage>
        <taxon>Eukaryota</taxon>
        <taxon>Amoebozoa</taxon>
        <taxon>Evosea</taxon>
        <taxon>Eumycetozoa</taxon>
        <taxon>Dictyostelia</taxon>
        <taxon>Acytosteliales</taxon>
        <taxon>Acytosteliaceae</taxon>
        <taxon>Heterostelium</taxon>
    </lineage>
</organism>
<keyword evidence="4" id="KW-0032">Aminotransferase</keyword>
<dbReference type="GO" id="GO:0008483">
    <property type="term" value="F:transaminase activity"/>
    <property type="evidence" value="ECO:0007669"/>
    <property type="project" value="UniProtKB-KW"/>
</dbReference>
<dbReference type="GO" id="GO:0005829">
    <property type="term" value="C:cytosol"/>
    <property type="evidence" value="ECO:0007669"/>
    <property type="project" value="TreeGrafter"/>
</dbReference>
<dbReference type="SUPFAM" id="SSF53383">
    <property type="entry name" value="PLP-dependent transferases"/>
    <property type="match status" value="1"/>
</dbReference>
<evidence type="ECO:0000313" key="5">
    <source>
        <dbReference type="Proteomes" id="UP000001396"/>
    </source>
</evidence>
<name>D3BQM5_HETP5</name>
<dbReference type="InterPro" id="IPR015422">
    <property type="entry name" value="PyrdxlP-dep_Trfase_small"/>
</dbReference>
<dbReference type="AlphaFoldDB" id="D3BQM5"/>
<proteinExistence type="inferred from homology"/>
<comment type="caution">
    <text evidence="4">The sequence shown here is derived from an EMBL/GenBank/DDBJ whole genome shotgun (WGS) entry which is preliminary data.</text>
</comment>
<evidence type="ECO:0000256" key="1">
    <source>
        <dbReference type="ARBA" id="ARBA00008954"/>
    </source>
</evidence>
<dbReference type="PROSITE" id="PS00600">
    <property type="entry name" value="AA_TRANSFER_CLASS_3"/>
    <property type="match status" value="1"/>
</dbReference>
<dbReference type="PANTHER" id="PTHR43094">
    <property type="entry name" value="AMINOTRANSFERASE"/>
    <property type="match status" value="1"/>
</dbReference>
<evidence type="ECO:0000256" key="3">
    <source>
        <dbReference type="RuleBase" id="RU003560"/>
    </source>
</evidence>
<dbReference type="Gene3D" id="3.90.1150.10">
    <property type="entry name" value="Aspartate Aminotransferase, domain 1"/>
    <property type="match status" value="1"/>
</dbReference>
<dbReference type="GO" id="GO:0030170">
    <property type="term" value="F:pyridoxal phosphate binding"/>
    <property type="evidence" value="ECO:0007669"/>
    <property type="project" value="InterPro"/>
</dbReference>
<dbReference type="RefSeq" id="XP_020428577.1">
    <property type="nucleotide sequence ID" value="XM_020580992.1"/>
</dbReference>
<protein>
    <submittedName>
        <fullName evidence="4">Aminotransferase class-III</fullName>
    </submittedName>
</protein>
<reference evidence="4 5" key="1">
    <citation type="journal article" date="2011" name="Genome Res.">
        <title>Phylogeny-wide analysis of social amoeba genomes highlights ancient origins for complex intercellular communication.</title>
        <authorList>
            <person name="Heidel A.J."/>
            <person name="Lawal H.M."/>
            <person name="Felder M."/>
            <person name="Schilde C."/>
            <person name="Helps N.R."/>
            <person name="Tunggal B."/>
            <person name="Rivero F."/>
            <person name="John U."/>
            <person name="Schleicher M."/>
            <person name="Eichinger L."/>
            <person name="Platzer M."/>
            <person name="Noegel A.A."/>
            <person name="Schaap P."/>
            <person name="Gloeckner G."/>
        </authorList>
    </citation>
    <scope>NUCLEOTIDE SEQUENCE [LARGE SCALE GENOMIC DNA]</scope>
    <source>
        <strain evidence="5">ATCC 26659 / Pp 5 / PN500</strain>
    </source>
</reference>
<dbReference type="Gene3D" id="3.40.640.10">
    <property type="entry name" value="Type I PLP-dependent aspartate aminotransferase-like (Major domain)"/>
    <property type="match status" value="1"/>
</dbReference>
<dbReference type="InParanoid" id="D3BQM5"/>
<dbReference type="Proteomes" id="UP000001396">
    <property type="component" value="Unassembled WGS sequence"/>
</dbReference>
<dbReference type="InterPro" id="IPR015424">
    <property type="entry name" value="PyrdxlP-dep_Trfase"/>
</dbReference>
<dbReference type="CDD" id="cd00610">
    <property type="entry name" value="OAT_like"/>
    <property type="match status" value="1"/>
</dbReference>
<dbReference type="InterPro" id="IPR015421">
    <property type="entry name" value="PyrdxlP-dep_Trfase_major"/>
</dbReference>
<dbReference type="STRING" id="670386.D3BQM5"/>
<keyword evidence="4" id="KW-0808">Transferase</keyword>
<dbReference type="OMA" id="REGLNQH"/>
<dbReference type="PANTHER" id="PTHR43094:SF1">
    <property type="entry name" value="AMINOTRANSFERASE CLASS-III"/>
    <property type="match status" value="1"/>
</dbReference>
<dbReference type="Pfam" id="PF00202">
    <property type="entry name" value="Aminotran_3"/>
    <property type="match status" value="1"/>
</dbReference>
<gene>
    <name evidence="4" type="ORF">PPL_10210</name>
</gene>
<accession>D3BQM5</accession>
<dbReference type="GeneID" id="31365681"/>
<keyword evidence="5" id="KW-1185">Reference proteome</keyword>
<dbReference type="InterPro" id="IPR005814">
    <property type="entry name" value="Aminotrans_3"/>
</dbReference>
<dbReference type="InterPro" id="IPR049704">
    <property type="entry name" value="Aminotrans_3_PPA_site"/>
</dbReference>
<evidence type="ECO:0000313" key="4">
    <source>
        <dbReference type="EMBL" id="EFA76445.1"/>
    </source>
</evidence>
<comment type="similarity">
    <text evidence="1 3">Belongs to the class-III pyridoxal-phosphate-dependent aminotransferase family.</text>
</comment>
<evidence type="ECO:0000256" key="2">
    <source>
        <dbReference type="ARBA" id="ARBA00022898"/>
    </source>
</evidence>